<gene>
    <name evidence="2" type="ORF">PGLA1383_LOCUS49346</name>
</gene>
<sequence length="251" mass="26990">MKFAVLLALCTWPAQGLLRDKLYTTNAICRQHNCINPVFPGLQHVESLKASSWTCEAQHQTLHHLEFCAEAVHYDIAVMSSADAAKNASNSSNSSNSSVGDMVKTQDQMAATAYVYHLAGMGLEAWDHMQPNASDDECVKSVWKMVCATYLPRAPAHCKVGESTHYQLPCQNVCGGYLEACAVQCCDESVQCAPEEKGLKFNAPFENFTGYSSHHGPYPLCTGAASRSAGSPVSLALLLGLLTSVAPWAGG</sequence>
<organism evidence="2 3">
    <name type="scientific">Polarella glacialis</name>
    <name type="common">Dinoflagellate</name>
    <dbReference type="NCBI Taxonomy" id="89957"/>
    <lineage>
        <taxon>Eukaryota</taxon>
        <taxon>Sar</taxon>
        <taxon>Alveolata</taxon>
        <taxon>Dinophyceae</taxon>
        <taxon>Suessiales</taxon>
        <taxon>Suessiaceae</taxon>
        <taxon>Polarella</taxon>
    </lineage>
</organism>
<protein>
    <submittedName>
        <fullName evidence="2">Uncharacterized protein</fullName>
    </submittedName>
</protein>
<dbReference type="OrthoDB" id="10249065at2759"/>
<comment type="caution">
    <text evidence="2">The sequence shown here is derived from an EMBL/GenBank/DDBJ whole genome shotgun (WGS) entry which is preliminary data.</text>
</comment>
<evidence type="ECO:0000256" key="1">
    <source>
        <dbReference type="SAM" id="SignalP"/>
    </source>
</evidence>
<keyword evidence="1" id="KW-0732">Signal</keyword>
<feature type="signal peptide" evidence="1">
    <location>
        <begin position="1"/>
        <end position="16"/>
    </location>
</feature>
<dbReference type="EMBL" id="CAJNNV010030775">
    <property type="protein sequence ID" value="CAE8633474.1"/>
    <property type="molecule type" value="Genomic_DNA"/>
</dbReference>
<feature type="chain" id="PRO_5032918880" evidence="1">
    <location>
        <begin position="17"/>
        <end position="251"/>
    </location>
</feature>
<accession>A0A813H736</accession>
<proteinExistence type="predicted"/>
<dbReference type="AlphaFoldDB" id="A0A813H736"/>
<keyword evidence="3" id="KW-1185">Reference proteome</keyword>
<feature type="non-terminal residue" evidence="2">
    <location>
        <position position="251"/>
    </location>
</feature>
<evidence type="ECO:0000313" key="2">
    <source>
        <dbReference type="EMBL" id="CAE8633474.1"/>
    </source>
</evidence>
<name>A0A813H736_POLGL</name>
<evidence type="ECO:0000313" key="3">
    <source>
        <dbReference type="Proteomes" id="UP000654075"/>
    </source>
</evidence>
<reference evidence="2" key="1">
    <citation type="submission" date="2021-02" db="EMBL/GenBank/DDBJ databases">
        <authorList>
            <person name="Dougan E. K."/>
            <person name="Rhodes N."/>
            <person name="Thang M."/>
            <person name="Chan C."/>
        </authorList>
    </citation>
    <scope>NUCLEOTIDE SEQUENCE</scope>
</reference>
<dbReference type="Proteomes" id="UP000654075">
    <property type="component" value="Unassembled WGS sequence"/>
</dbReference>